<keyword evidence="10" id="KW-1185">Reference proteome</keyword>
<sequence>MAHLNDSDLWSHSLQLTSEQELPSGAEMDNLLGLYFRYMYPFAPMFIRKTFMEQHATKRPDLSQILILNAVFCNACWYSDDPLIKQDSTKYFNRAKIILDETYHVSRVSTVQALLLMSHHQYAVGNYSGGWLYTGMAARIAHDIGLHRQDVHVNEPEEGEIRRRVWWAVYVADRLGAGVLGRPLILRDKEYNVQMPSGDWIDELRWDDAVEYPYEPERIISCRLLWTVKLFMQMGNVLNTMHCIEAEINGAFLADISRTQLPQLHNSLTSWFLSLPNELMYTPYTMSPNSNHPPSPPTALMHMFYYTTLTMLHRPYLRPVNSAAIDPNFLVSSRNICTAAATNVCHIADSLMLHSQLRDTCYYGMACLLAAGTVHVHNAITPTPSNRETTRAGLSKTVKAAHELVKTFPVAESLIAVALDVFASQTSSVPTEMAASFIDISTFVAPFMDMTQLQATSIGNIYEAARLAKMAKDGPGPAPSIQLRHPYGNFSMPLPEGGKDQSSSKLSSLWQSQIATAVAMAAIAFGGTDPQQEQQFFANPLELPEALRLAPIDTMAFQIDGTTGLNTFSTDPLQLGHLSGFDMSQQPASHLLQYQHTQQTVQSQPQPQPQQQQQQQPQLEQQQQQQQSQSISVQSSLFGNAFSASDALNLMQAALSSLQSNNASVQQQQTQIHHAMMEDDTADPPSPPAISSDDMDMERASLSDDTPSPASVSISISSGTTAAPRHDVQTQCDTPSDFSPGSTTSSHDSFISSLSEDPDHHGGSLPFFIDDHGDETNQQQQQPQAQQHQQRQQHQHQQQNQHQMKEGFGCHKDVEKVNTLLFDGQTMEC</sequence>
<dbReference type="SMART" id="SM00906">
    <property type="entry name" value="Fungal_trans"/>
    <property type="match status" value="1"/>
</dbReference>
<evidence type="ECO:0000256" key="3">
    <source>
        <dbReference type="ARBA" id="ARBA00023015"/>
    </source>
</evidence>
<dbReference type="Proteomes" id="UP000749646">
    <property type="component" value="Unassembled WGS sequence"/>
</dbReference>
<dbReference type="GO" id="GO:0006351">
    <property type="term" value="P:DNA-templated transcription"/>
    <property type="evidence" value="ECO:0007669"/>
    <property type="project" value="InterPro"/>
</dbReference>
<dbReference type="Pfam" id="PF04082">
    <property type="entry name" value="Fungal_trans"/>
    <property type="match status" value="1"/>
</dbReference>
<reference evidence="9" key="1">
    <citation type="journal article" date="2020" name="Fungal Divers.">
        <title>Resolving the Mortierellaceae phylogeny through synthesis of multi-gene phylogenetics and phylogenomics.</title>
        <authorList>
            <person name="Vandepol N."/>
            <person name="Liber J."/>
            <person name="Desiro A."/>
            <person name="Na H."/>
            <person name="Kennedy M."/>
            <person name="Barry K."/>
            <person name="Grigoriev I.V."/>
            <person name="Miller A.N."/>
            <person name="O'Donnell K."/>
            <person name="Stajich J.E."/>
            <person name="Bonito G."/>
        </authorList>
    </citation>
    <scope>NUCLEOTIDE SEQUENCE</scope>
    <source>
        <strain evidence="9">MES-2147</strain>
    </source>
</reference>
<evidence type="ECO:0000259" key="8">
    <source>
        <dbReference type="SMART" id="SM00906"/>
    </source>
</evidence>
<dbReference type="AlphaFoldDB" id="A0A9P6M295"/>
<evidence type="ECO:0000256" key="4">
    <source>
        <dbReference type="ARBA" id="ARBA00023125"/>
    </source>
</evidence>
<dbReference type="PANTHER" id="PTHR31313">
    <property type="entry name" value="TY1 ENHANCER ACTIVATOR"/>
    <property type="match status" value="1"/>
</dbReference>
<name>A0A9P6M295_9FUNG</name>
<keyword evidence="5" id="KW-0804">Transcription</keyword>
<organism evidence="9 10">
    <name type="scientific">Modicella reniformis</name>
    <dbReference type="NCBI Taxonomy" id="1440133"/>
    <lineage>
        <taxon>Eukaryota</taxon>
        <taxon>Fungi</taxon>
        <taxon>Fungi incertae sedis</taxon>
        <taxon>Mucoromycota</taxon>
        <taxon>Mortierellomycotina</taxon>
        <taxon>Mortierellomycetes</taxon>
        <taxon>Mortierellales</taxon>
        <taxon>Mortierellaceae</taxon>
        <taxon>Modicella</taxon>
    </lineage>
</organism>
<dbReference type="InterPro" id="IPR007219">
    <property type="entry name" value="XnlR_reg_dom"/>
</dbReference>
<feature type="region of interest" description="Disordered" evidence="7">
    <location>
        <begin position="595"/>
        <end position="627"/>
    </location>
</feature>
<comment type="caution">
    <text evidence="9">The sequence shown here is derived from an EMBL/GenBank/DDBJ whole genome shotgun (WGS) entry which is preliminary data.</text>
</comment>
<evidence type="ECO:0000313" key="9">
    <source>
        <dbReference type="EMBL" id="KAF9962889.1"/>
    </source>
</evidence>
<dbReference type="GO" id="GO:0003677">
    <property type="term" value="F:DNA binding"/>
    <property type="evidence" value="ECO:0007669"/>
    <property type="project" value="UniProtKB-KW"/>
</dbReference>
<dbReference type="OrthoDB" id="4161332at2759"/>
<evidence type="ECO:0000256" key="2">
    <source>
        <dbReference type="ARBA" id="ARBA00022833"/>
    </source>
</evidence>
<feature type="compositionally biased region" description="Low complexity" evidence="7">
    <location>
        <begin position="706"/>
        <end position="723"/>
    </location>
</feature>
<dbReference type="CDD" id="cd12148">
    <property type="entry name" value="fungal_TF_MHR"/>
    <property type="match status" value="1"/>
</dbReference>
<feature type="region of interest" description="Disordered" evidence="7">
    <location>
        <begin position="678"/>
        <end position="805"/>
    </location>
</feature>
<keyword evidence="2" id="KW-0862">Zinc</keyword>
<feature type="domain" description="Xylanolytic transcriptional activator regulatory" evidence="8">
    <location>
        <begin position="130"/>
        <end position="202"/>
    </location>
</feature>
<keyword evidence="3" id="KW-0805">Transcription regulation</keyword>
<keyword evidence="1" id="KW-0479">Metal-binding</keyword>
<protein>
    <recommendedName>
        <fullName evidence="8">Xylanolytic transcriptional activator regulatory domain-containing protein</fullName>
    </recommendedName>
</protein>
<accession>A0A9P6M295</accession>
<evidence type="ECO:0000256" key="7">
    <source>
        <dbReference type="SAM" id="MobiDB-lite"/>
    </source>
</evidence>
<evidence type="ECO:0000256" key="5">
    <source>
        <dbReference type="ARBA" id="ARBA00023163"/>
    </source>
</evidence>
<keyword evidence="4" id="KW-0238">DNA-binding</keyword>
<gene>
    <name evidence="9" type="ORF">BGZ65_007344</name>
</gene>
<evidence type="ECO:0000256" key="6">
    <source>
        <dbReference type="ARBA" id="ARBA00023242"/>
    </source>
</evidence>
<evidence type="ECO:0000256" key="1">
    <source>
        <dbReference type="ARBA" id="ARBA00022723"/>
    </source>
</evidence>
<keyword evidence="6" id="KW-0539">Nucleus</keyword>
<feature type="compositionally biased region" description="Low complexity" evidence="7">
    <location>
        <begin position="778"/>
        <end position="802"/>
    </location>
</feature>
<dbReference type="GO" id="GO:0008270">
    <property type="term" value="F:zinc ion binding"/>
    <property type="evidence" value="ECO:0007669"/>
    <property type="project" value="InterPro"/>
</dbReference>
<evidence type="ECO:0000313" key="10">
    <source>
        <dbReference type="Proteomes" id="UP000749646"/>
    </source>
</evidence>
<feature type="compositionally biased region" description="Low complexity" evidence="7">
    <location>
        <begin position="742"/>
        <end position="755"/>
    </location>
</feature>
<feature type="compositionally biased region" description="Polar residues" evidence="7">
    <location>
        <begin position="729"/>
        <end position="741"/>
    </location>
</feature>
<dbReference type="InterPro" id="IPR051615">
    <property type="entry name" value="Transcr_Regulatory_Elem"/>
</dbReference>
<dbReference type="PANTHER" id="PTHR31313:SF81">
    <property type="entry name" value="TY1 ENHANCER ACTIVATOR"/>
    <property type="match status" value="1"/>
</dbReference>
<proteinExistence type="predicted"/>
<dbReference type="EMBL" id="JAAAHW010006345">
    <property type="protein sequence ID" value="KAF9962889.1"/>
    <property type="molecule type" value="Genomic_DNA"/>
</dbReference>